<dbReference type="EMBL" id="JBHTBZ010000038">
    <property type="protein sequence ID" value="MFC7461408.1"/>
    <property type="molecule type" value="Genomic_DNA"/>
</dbReference>
<evidence type="ECO:0000313" key="2">
    <source>
        <dbReference type="EMBL" id="MFC7461408.1"/>
    </source>
</evidence>
<dbReference type="Proteomes" id="UP001596457">
    <property type="component" value="Unassembled WGS sequence"/>
</dbReference>
<dbReference type="RefSeq" id="WP_156880539.1">
    <property type="nucleotide sequence ID" value="NZ_JBHTBZ010000038.1"/>
</dbReference>
<reference evidence="3" key="1">
    <citation type="journal article" date="2019" name="Int. J. Syst. Evol. Microbiol.">
        <title>The Global Catalogue of Microorganisms (GCM) 10K type strain sequencing project: providing services to taxonomists for standard genome sequencing and annotation.</title>
        <authorList>
            <consortium name="The Broad Institute Genomics Platform"/>
            <consortium name="The Broad Institute Genome Sequencing Center for Infectious Disease"/>
            <person name="Wu L."/>
            <person name="Ma J."/>
        </authorList>
    </citation>
    <scope>NUCLEOTIDE SEQUENCE [LARGE SCALE GENOMIC DNA]</scope>
    <source>
        <strain evidence="3">CCUG 53903</strain>
    </source>
</reference>
<evidence type="ECO:0000256" key="1">
    <source>
        <dbReference type="SAM" id="MobiDB-lite"/>
    </source>
</evidence>
<name>A0ABW2SD40_9BURK</name>
<evidence type="ECO:0000313" key="3">
    <source>
        <dbReference type="Proteomes" id="UP001596457"/>
    </source>
</evidence>
<protein>
    <submittedName>
        <fullName evidence="2">Uncharacterized protein</fullName>
    </submittedName>
</protein>
<gene>
    <name evidence="2" type="ORF">ACFQU0_13320</name>
</gene>
<comment type="caution">
    <text evidence="2">The sequence shown here is derived from an EMBL/GenBank/DDBJ whole genome shotgun (WGS) entry which is preliminary data.</text>
</comment>
<feature type="compositionally biased region" description="Low complexity" evidence="1">
    <location>
        <begin position="16"/>
        <end position="35"/>
    </location>
</feature>
<feature type="compositionally biased region" description="Polar residues" evidence="1">
    <location>
        <begin position="1"/>
        <end position="15"/>
    </location>
</feature>
<proteinExistence type="predicted"/>
<keyword evidence="3" id="KW-1185">Reference proteome</keyword>
<feature type="region of interest" description="Disordered" evidence="1">
    <location>
        <begin position="1"/>
        <end position="41"/>
    </location>
</feature>
<accession>A0ABW2SD40</accession>
<organism evidence="2 3">
    <name type="scientific">Hydrogenophaga defluvii</name>
    <dbReference type="NCBI Taxonomy" id="249410"/>
    <lineage>
        <taxon>Bacteria</taxon>
        <taxon>Pseudomonadati</taxon>
        <taxon>Pseudomonadota</taxon>
        <taxon>Betaproteobacteria</taxon>
        <taxon>Burkholderiales</taxon>
        <taxon>Comamonadaceae</taxon>
        <taxon>Hydrogenophaga</taxon>
    </lineage>
</organism>
<sequence>MKIQGFQPTQNAASYTPSSKVSTPATSAAAAPGTSDVYSGERATRATEIMAGQDLSNISKNELKALTNKLYDAGVITGEQRLDLTAPYADELNAQMQSVANPDEKRNFIADLSATLDAAKRLRPDDTSSIAYLEKVNNLANSLAAVSG</sequence>